<proteinExistence type="predicted"/>
<dbReference type="Pfam" id="PF12937">
    <property type="entry name" value="F-box-like"/>
    <property type="match status" value="1"/>
</dbReference>
<gene>
    <name evidence="2" type="ORF">N0V83_001960</name>
</gene>
<accession>A0A9W8YGK6</accession>
<evidence type="ECO:0000313" key="3">
    <source>
        <dbReference type="Proteomes" id="UP001140560"/>
    </source>
</evidence>
<keyword evidence="3" id="KW-1185">Reference proteome</keyword>
<dbReference type="PROSITE" id="PS50181">
    <property type="entry name" value="FBOX"/>
    <property type="match status" value="1"/>
</dbReference>
<dbReference type="OrthoDB" id="3219396at2759"/>
<dbReference type="AlphaFoldDB" id="A0A9W8YGK6"/>
<dbReference type="EMBL" id="JAPEUY010000003">
    <property type="protein sequence ID" value="KAJ4374882.1"/>
    <property type="molecule type" value="Genomic_DNA"/>
</dbReference>
<evidence type="ECO:0000259" key="1">
    <source>
        <dbReference type="PROSITE" id="PS50181"/>
    </source>
</evidence>
<name>A0A9W8YGK6_9PLEO</name>
<sequence length="412" mass="47404">MSRPATSIASLPTELLFNVAAHLTHLDRNQDLSNLARVSRQWRPIAQEQLLKHPRFSLTHIAEYMWELGLRPHLAPHIESLEIWSKSEGRVRRDARGTSIKEYVPTPAPLRMTLRQSEMMDKCAAFIKHFARTRRESRWWRDALLEDVVPALFGVLLCILPNLRALRLGKAWLKDFPIFSYLLARDSSTVQFVVPSAWKGDCFAGALTHLLPRLEVLDVPADMVAMYFHSRTTAIFDFRDFGNLKELGITFKALSGFGITRHVSLNPRNMFPKSLEVLKISEASENSTLFLGNLCQVKKEGHFPALRRVEVYHAYGIAWTRNAAQAITYPDPVDDVRLLFRDAKLELYLYFPPCILRTWEVGGTPWMLKTESKALKRAERVCFKHVTNFYDVEHRFPRLEAEWDVDGDAVMA</sequence>
<feature type="domain" description="F-box" evidence="1">
    <location>
        <begin position="5"/>
        <end position="59"/>
    </location>
</feature>
<dbReference type="SUPFAM" id="SSF81383">
    <property type="entry name" value="F-box domain"/>
    <property type="match status" value="1"/>
</dbReference>
<reference evidence="2" key="1">
    <citation type="submission" date="2022-10" db="EMBL/GenBank/DDBJ databases">
        <title>Tapping the CABI collections for fungal endophytes: first genome assemblies for Collariella, Neodidymelliopsis, Ascochyta clinopodiicola, Didymella pomorum, Didymosphaeria variabile, Neocosmospora piperis and Neocucurbitaria cava.</title>
        <authorList>
            <person name="Hill R."/>
        </authorList>
    </citation>
    <scope>NUCLEOTIDE SEQUENCE</scope>
    <source>
        <strain evidence="2">IMI 356814</strain>
    </source>
</reference>
<protein>
    <recommendedName>
        <fullName evidence="1">F-box domain-containing protein</fullName>
    </recommendedName>
</protein>
<comment type="caution">
    <text evidence="2">The sequence shown here is derived from an EMBL/GenBank/DDBJ whole genome shotgun (WGS) entry which is preliminary data.</text>
</comment>
<dbReference type="Gene3D" id="1.20.1280.50">
    <property type="match status" value="1"/>
</dbReference>
<dbReference type="Proteomes" id="UP001140560">
    <property type="component" value="Unassembled WGS sequence"/>
</dbReference>
<dbReference type="InterPro" id="IPR001810">
    <property type="entry name" value="F-box_dom"/>
</dbReference>
<organism evidence="2 3">
    <name type="scientific">Neocucurbitaria cava</name>
    <dbReference type="NCBI Taxonomy" id="798079"/>
    <lineage>
        <taxon>Eukaryota</taxon>
        <taxon>Fungi</taxon>
        <taxon>Dikarya</taxon>
        <taxon>Ascomycota</taxon>
        <taxon>Pezizomycotina</taxon>
        <taxon>Dothideomycetes</taxon>
        <taxon>Pleosporomycetidae</taxon>
        <taxon>Pleosporales</taxon>
        <taxon>Pleosporineae</taxon>
        <taxon>Cucurbitariaceae</taxon>
        <taxon>Neocucurbitaria</taxon>
    </lineage>
</organism>
<dbReference type="InterPro" id="IPR036047">
    <property type="entry name" value="F-box-like_dom_sf"/>
</dbReference>
<dbReference type="CDD" id="cd09917">
    <property type="entry name" value="F-box_SF"/>
    <property type="match status" value="1"/>
</dbReference>
<evidence type="ECO:0000313" key="2">
    <source>
        <dbReference type="EMBL" id="KAJ4374882.1"/>
    </source>
</evidence>